<reference evidence="2 3" key="1">
    <citation type="submission" date="2022-01" db="EMBL/GenBank/DDBJ databases">
        <title>Alkalihalobacillus sp. EGI L200015, a novel bacterium isolated from a salt lake sediment.</title>
        <authorList>
            <person name="Gao L."/>
            <person name="Fang B.-Z."/>
            <person name="Li W.-J."/>
        </authorList>
    </citation>
    <scope>NUCLEOTIDE SEQUENCE [LARGE SCALE GENOMIC DNA]</scope>
    <source>
        <strain evidence="2 3">KCTC 12718</strain>
    </source>
</reference>
<keyword evidence="1" id="KW-0812">Transmembrane</keyword>
<sequence>MTKRKKILIPTIILITTFIILINWFYPYSALSMTKSIPFTPNSIVVEHYKEELTTFKKKYEEQVQSDDDVNVNRTTDRIQYLLQMFEQDWLLKKESTKMTKSKLETIHFEVKEAKQILIELAFKESYDQDSKTLLRTLLESTLYIEENILYIINSDNHSRAESKNLLGNLHMSFVANFDHLTTFYDRYLEHDQNNN</sequence>
<dbReference type="RefSeq" id="WP_236336921.1">
    <property type="nucleotide sequence ID" value="NZ_JAKIJS010000001.1"/>
</dbReference>
<protein>
    <submittedName>
        <fullName evidence="2">Uncharacterized protein</fullName>
    </submittedName>
</protein>
<evidence type="ECO:0000313" key="2">
    <source>
        <dbReference type="EMBL" id="MCF6138812.1"/>
    </source>
</evidence>
<dbReference type="EMBL" id="JAKIJS010000001">
    <property type="protein sequence ID" value="MCF6138812.1"/>
    <property type="molecule type" value="Genomic_DNA"/>
</dbReference>
<comment type="caution">
    <text evidence="2">The sequence shown here is derived from an EMBL/GenBank/DDBJ whole genome shotgun (WGS) entry which is preliminary data.</text>
</comment>
<keyword evidence="3" id="KW-1185">Reference proteome</keyword>
<keyword evidence="1" id="KW-0472">Membrane</keyword>
<organism evidence="2 3">
    <name type="scientific">Pseudalkalibacillus berkeleyi</name>
    <dbReference type="NCBI Taxonomy" id="1069813"/>
    <lineage>
        <taxon>Bacteria</taxon>
        <taxon>Bacillati</taxon>
        <taxon>Bacillota</taxon>
        <taxon>Bacilli</taxon>
        <taxon>Bacillales</taxon>
        <taxon>Fictibacillaceae</taxon>
        <taxon>Pseudalkalibacillus</taxon>
    </lineage>
</organism>
<accession>A0ABS9H1E4</accession>
<evidence type="ECO:0000256" key="1">
    <source>
        <dbReference type="SAM" id="Phobius"/>
    </source>
</evidence>
<name>A0ABS9H1E4_9BACL</name>
<dbReference type="Proteomes" id="UP001649381">
    <property type="component" value="Unassembled WGS sequence"/>
</dbReference>
<gene>
    <name evidence="2" type="ORF">L2716_13830</name>
</gene>
<feature type="transmembrane region" description="Helical" evidence="1">
    <location>
        <begin position="7"/>
        <end position="26"/>
    </location>
</feature>
<proteinExistence type="predicted"/>
<evidence type="ECO:0000313" key="3">
    <source>
        <dbReference type="Proteomes" id="UP001649381"/>
    </source>
</evidence>
<keyword evidence="1" id="KW-1133">Transmembrane helix</keyword>